<dbReference type="AlphaFoldDB" id="A0A0C3DKK8"/>
<accession>A0A0C3DKK8</accession>
<feature type="chain" id="PRO_5002163564" description="DDE Tnp4 domain-containing protein" evidence="1">
    <location>
        <begin position="25"/>
        <end position="120"/>
    </location>
</feature>
<feature type="signal peptide" evidence="1">
    <location>
        <begin position="1"/>
        <end position="24"/>
    </location>
</feature>
<keyword evidence="3" id="KW-1185">Reference proteome</keyword>
<proteinExistence type="predicted"/>
<name>A0A0C3DKK8_9AGAM</name>
<sequence>IFGVLKCHFCILLLAPEYNIQIQACIPAALCAIHNFICIHDGDEDPVGGEDYDELDEHGVGGTGVTTMTPDQPFTTLSNHIHTSTVHSIVCSSVSRLSLFSLYHHQLVSALSSPSFHMIT</sequence>
<evidence type="ECO:0000313" key="3">
    <source>
        <dbReference type="Proteomes" id="UP000053989"/>
    </source>
</evidence>
<dbReference type="Proteomes" id="UP000053989">
    <property type="component" value="Unassembled WGS sequence"/>
</dbReference>
<gene>
    <name evidence="2" type="ORF">SCLCIDRAFT_131712</name>
</gene>
<reference evidence="3" key="2">
    <citation type="submission" date="2015-01" db="EMBL/GenBank/DDBJ databases">
        <title>Evolutionary Origins and Diversification of the Mycorrhizal Mutualists.</title>
        <authorList>
            <consortium name="DOE Joint Genome Institute"/>
            <consortium name="Mycorrhizal Genomics Consortium"/>
            <person name="Kohler A."/>
            <person name="Kuo A."/>
            <person name="Nagy L.G."/>
            <person name="Floudas D."/>
            <person name="Copeland A."/>
            <person name="Barry K.W."/>
            <person name="Cichocki N."/>
            <person name="Veneault-Fourrey C."/>
            <person name="LaButti K."/>
            <person name="Lindquist E.A."/>
            <person name="Lipzen A."/>
            <person name="Lundell T."/>
            <person name="Morin E."/>
            <person name="Murat C."/>
            <person name="Riley R."/>
            <person name="Ohm R."/>
            <person name="Sun H."/>
            <person name="Tunlid A."/>
            <person name="Henrissat B."/>
            <person name="Grigoriev I.V."/>
            <person name="Hibbett D.S."/>
            <person name="Martin F."/>
        </authorList>
    </citation>
    <scope>NUCLEOTIDE SEQUENCE [LARGE SCALE GENOMIC DNA]</scope>
    <source>
        <strain evidence="3">Foug A</strain>
    </source>
</reference>
<feature type="non-terminal residue" evidence="2">
    <location>
        <position position="1"/>
    </location>
</feature>
<dbReference type="EMBL" id="KN822109">
    <property type="protein sequence ID" value="KIM56854.1"/>
    <property type="molecule type" value="Genomic_DNA"/>
</dbReference>
<protein>
    <recommendedName>
        <fullName evidence="4">DDE Tnp4 domain-containing protein</fullName>
    </recommendedName>
</protein>
<dbReference type="InParanoid" id="A0A0C3DKK8"/>
<reference evidence="2 3" key="1">
    <citation type="submission" date="2014-04" db="EMBL/GenBank/DDBJ databases">
        <authorList>
            <consortium name="DOE Joint Genome Institute"/>
            <person name="Kuo A."/>
            <person name="Kohler A."/>
            <person name="Nagy L.G."/>
            <person name="Floudas D."/>
            <person name="Copeland A."/>
            <person name="Barry K.W."/>
            <person name="Cichocki N."/>
            <person name="Veneault-Fourrey C."/>
            <person name="LaButti K."/>
            <person name="Lindquist E.A."/>
            <person name="Lipzen A."/>
            <person name="Lundell T."/>
            <person name="Morin E."/>
            <person name="Murat C."/>
            <person name="Sun H."/>
            <person name="Tunlid A."/>
            <person name="Henrissat B."/>
            <person name="Grigoriev I.V."/>
            <person name="Hibbett D.S."/>
            <person name="Martin F."/>
            <person name="Nordberg H.P."/>
            <person name="Cantor M.N."/>
            <person name="Hua S.X."/>
        </authorList>
    </citation>
    <scope>NUCLEOTIDE SEQUENCE [LARGE SCALE GENOMIC DNA]</scope>
    <source>
        <strain evidence="2 3">Foug A</strain>
    </source>
</reference>
<evidence type="ECO:0000313" key="2">
    <source>
        <dbReference type="EMBL" id="KIM56854.1"/>
    </source>
</evidence>
<evidence type="ECO:0000256" key="1">
    <source>
        <dbReference type="SAM" id="SignalP"/>
    </source>
</evidence>
<dbReference type="HOGENOM" id="CLU_2055365_0_0_1"/>
<evidence type="ECO:0008006" key="4">
    <source>
        <dbReference type="Google" id="ProtNLM"/>
    </source>
</evidence>
<keyword evidence="1" id="KW-0732">Signal</keyword>
<organism evidence="2 3">
    <name type="scientific">Scleroderma citrinum Foug A</name>
    <dbReference type="NCBI Taxonomy" id="1036808"/>
    <lineage>
        <taxon>Eukaryota</taxon>
        <taxon>Fungi</taxon>
        <taxon>Dikarya</taxon>
        <taxon>Basidiomycota</taxon>
        <taxon>Agaricomycotina</taxon>
        <taxon>Agaricomycetes</taxon>
        <taxon>Agaricomycetidae</taxon>
        <taxon>Boletales</taxon>
        <taxon>Sclerodermatineae</taxon>
        <taxon>Sclerodermataceae</taxon>
        <taxon>Scleroderma</taxon>
    </lineage>
</organism>
<dbReference type="OrthoDB" id="2684964at2759"/>